<proteinExistence type="predicted"/>
<accession>A0AAV4SJN1</accession>
<name>A0AAV4SJN1_CAEEX</name>
<evidence type="ECO:0000313" key="2">
    <source>
        <dbReference type="Proteomes" id="UP001054945"/>
    </source>
</evidence>
<keyword evidence="2" id="KW-1185">Reference proteome</keyword>
<evidence type="ECO:0000313" key="1">
    <source>
        <dbReference type="EMBL" id="GIY34633.1"/>
    </source>
</evidence>
<protein>
    <submittedName>
        <fullName evidence="1">Uncharacterized protein</fullName>
    </submittedName>
</protein>
<organism evidence="1 2">
    <name type="scientific">Caerostris extrusa</name>
    <name type="common">Bark spider</name>
    <name type="synonym">Caerostris bankana</name>
    <dbReference type="NCBI Taxonomy" id="172846"/>
    <lineage>
        <taxon>Eukaryota</taxon>
        <taxon>Metazoa</taxon>
        <taxon>Ecdysozoa</taxon>
        <taxon>Arthropoda</taxon>
        <taxon>Chelicerata</taxon>
        <taxon>Arachnida</taxon>
        <taxon>Araneae</taxon>
        <taxon>Araneomorphae</taxon>
        <taxon>Entelegynae</taxon>
        <taxon>Araneoidea</taxon>
        <taxon>Araneidae</taxon>
        <taxon>Caerostris</taxon>
    </lineage>
</organism>
<gene>
    <name evidence="1" type="ORF">CEXT_475801</name>
</gene>
<sequence>MKLFFVELEEEEKIQIEVTNPHCVEYCKCRFSVLDINGISVESFQDELVFSSEDAIDKFQVLPFLSKGNWWN</sequence>
<dbReference type="Proteomes" id="UP001054945">
    <property type="component" value="Unassembled WGS sequence"/>
</dbReference>
<reference evidence="1 2" key="1">
    <citation type="submission" date="2021-06" db="EMBL/GenBank/DDBJ databases">
        <title>Caerostris extrusa draft genome.</title>
        <authorList>
            <person name="Kono N."/>
            <person name="Arakawa K."/>
        </authorList>
    </citation>
    <scope>NUCLEOTIDE SEQUENCE [LARGE SCALE GENOMIC DNA]</scope>
</reference>
<comment type="caution">
    <text evidence="1">The sequence shown here is derived from an EMBL/GenBank/DDBJ whole genome shotgun (WGS) entry which is preliminary data.</text>
</comment>
<dbReference type="EMBL" id="BPLR01009791">
    <property type="protein sequence ID" value="GIY34633.1"/>
    <property type="molecule type" value="Genomic_DNA"/>
</dbReference>
<dbReference type="AlphaFoldDB" id="A0AAV4SJN1"/>